<evidence type="ECO:0000313" key="2">
    <source>
        <dbReference type="Proteomes" id="UP000790347"/>
    </source>
</evidence>
<reference evidence="1" key="1">
    <citation type="submission" date="2013-05" db="EMBL/GenBank/DDBJ databases">
        <authorList>
            <person name="Yim A.K.Y."/>
            <person name="Chan T.F."/>
            <person name="Ji K.M."/>
            <person name="Liu X.Y."/>
            <person name="Zhou J.W."/>
            <person name="Li R.Q."/>
            <person name="Yang K.Y."/>
            <person name="Li J."/>
            <person name="Li M."/>
            <person name="Law P.T.W."/>
            <person name="Wu Y.L."/>
            <person name="Cai Z.L."/>
            <person name="Qin H."/>
            <person name="Bao Y."/>
            <person name="Leung R.K.K."/>
            <person name="Ng P.K.S."/>
            <person name="Zou J."/>
            <person name="Zhong X.J."/>
            <person name="Ran P.X."/>
            <person name="Zhong N.S."/>
            <person name="Liu Z.G."/>
            <person name="Tsui S.K.W."/>
        </authorList>
    </citation>
    <scope>NUCLEOTIDE SEQUENCE</scope>
    <source>
        <strain evidence="1">Derf</strain>
        <tissue evidence="1">Whole organism</tissue>
    </source>
</reference>
<dbReference type="Proteomes" id="UP000790347">
    <property type="component" value="Unassembled WGS sequence"/>
</dbReference>
<keyword evidence="2" id="KW-1185">Reference proteome</keyword>
<protein>
    <submittedName>
        <fullName evidence="1">Uncharacterized protein</fullName>
    </submittedName>
</protein>
<name>A0A922L7G2_DERFA</name>
<dbReference type="AlphaFoldDB" id="A0A922L7G2"/>
<comment type="caution">
    <text evidence="1">The sequence shown here is derived from an EMBL/GenBank/DDBJ whole genome shotgun (WGS) entry which is preliminary data.</text>
</comment>
<accession>A0A922L7G2</accession>
<reference evidence="1" key="2">
    <citation type="journal article" date="2022" name="Res Sq">
        <title>Comparative Genomics Reveals Insights into the Divergent Evolution of Astigmatic Mites and Household Pest Adaptations.</title>
        <authorList>
            <person name="Xiong Q."/>
            <person name="Wan A.T.-Y."/>
            <person name="Liu X.-Y."/>
            <person name="Fung C.S.-H."/>
            <person name="Xiao X."/>
            <person name="Malainual N."/>
            <person name="Hou J."/>
            <person name="Wang L."/>
            <person name="Wang M."/>
            <person name="Yang K."/>
            <person name="Cui Y."/>
            <person name="Leung E."/>
            <person name="Nong W."/>
            <person name="Shin S.-K."/>
            <person name="Au S."/>
            <person name="Jeong K.Y."/>
            <person name="Chew F.T."/>
            <person name="Hui J."/>
            <person name="Leung T.F."/>
            <person name="Tungtrongchitr A."/>
            <person name="Zhong N."/>
            <person name="Liu Z."/>
            <person name="Tsui S."/>
        </authorList>
    </citation>
    <scope>NUCLEOTIDE SEQUENCE</scope>
    <source>
        <strain evidence="1">Derf</strain>
        <tissue evidence="1">Whole organism</tissue>
    </source>
</reference>
<sequence length="83" mass="9461">MGEFERVAIANSSNGAKKSENFLSFTSIYICVWIETIENLSAADRALFVNDKNDYKSKRLKSMQEFANIKHKNNMNPVQKLAT</sequence>
<dbReference type="EMBL" id="ASGP02000002">
    <property type="protein sequence ID" value="KAH9522639.1"/>
    <property type="molecule type" value="Genomic_DNA"/>
</dbReference>
<proteinExistence type="predicted"/>
<organism evidence="1 2">
    <name type="scientific">Dermatophagoides farinae</name>
    <name type="common">American house dust mite</name>
    <dbReference type="NCBI Taxonomy" id="6954"/>
    <lineage>
        <taxon>Eukaryota</taxon>
        <taxon>Metazoa</taxon>
        <taxon>Ecdysozoa</taxon>
        <taxon>Arthropoda</taxon>
        <taxon>Chelicerata</taxon>
        <taxon>Arachnida</taxon>
        <taxon>Acari</taxon>
        <taxon>Acariformes</taxon>
        <taxon>Sarcoptiformes</taxon>
        <taxon>Astigmata</taxon>
        <taxon>Psoroptidia</taxon>
        <taxon>Analgoidea</taxon>
        <taxon>Pyroglyphidae</taxon>
        <taxon>Dermatophagoidinae</taxon>
        <taxon>Dermatophagoides</taxon>
    </lineage>
</organism>
<gene>
    <name evidence="1" type="ORF">DERF_006206</name>
</gene>
<evidence type="ECO:0000313" key="1">
    <source>
        <dbReference type="EMBL" id="KAH9522639.1"/>
    </source>
</evidence>